<evidence type="ECO:0000313" key="3">
    <source>
        <dbReference type="Proteomes" id="UP000192783"/>
    </source>
</evidence>
<name>A0A1W1XW38_9BACT</name>
<dbReference type="GO" id="GO:0019867">
    <property type="term" value="C:outer membrane"/>
    <property type="evidence" value="ECO:0007669"/>
    <property type="project" value="InterPro"/>
</dbReference>
<sequence length="92" mass="10921">MKPVEMPKYIDAPFQVLFWEIDEVAIFFSCMALGIIFEMLFPLMLCGLVVLYIFSRYKHNQMDGILLHLFYWHGLMKLNNTHDVGVIREYNT</sequence>
<dbReference type="Proteomes" id="UP000192783">
    <property type="component" value="Unassembled WGS sequence"/>
</dbReference>
<evidence type="ECO:0000256" key="1">
    <source>
        <dbReference type="SAM" id="Phobius"/>
    </source>
</evidence>
<dbReference type="STRING" id="1121390.SAMN02746041_03178"/>
<keyword evidence="1" id="KW-0472">Membrane</keyword>
<gene>
    <name evidence="2" type="ORF">SAMN02746041_03178</name>
</gene>
<organism evidence="2 3">
    <name type="scientific">Desulfacinum hydrothermale DSM 13146</name>
    <dbReference type="NCBI Taxonomy" id="1121390"/>
    <lineage>
        <taxon>Bacteria</taxon>
        <taxon>Pseudomonadati</taxon>
        <taxon>Thermodesulfobacteriota</taxon>
        <taxon>Syntrophobacteria</taxon>
        <taxon>Syntrophobacterales</taxon>
        <taxon>Syntrophobacteraceae</taxon>
        <taxon>Desulfacinum</taxon>
    </lineage>
</organism>
<accession>A0A1W1XW38</accession>
<keyword evidence="1" id="KW-0812">Transmembrane</keyword>
<keyword evidence="3" id="KW-1185">Reference proteome</keyword>
<protein>
    <submittedName>
        <fullName evidence="2">Conjugal transfer pilus assembly protein TraL</fullName>
    </submittedName>
</protein>
<dbReference type="RefSeq" id="WP_170920671.1">
    <property type="nucleotide sequence ID" value="NZ_FWXF01000027.1"/>
</dbReference>
<dbReference type="AlphaFoldDB" id="A0A1W1XW38"/>
<dbReference type="NCBIfam" id="TIGR02762">
    <property type="entry name" value="TraL_TIGR"/>
    <property type="match status" value="1"/>
</dbReference>
<dbReference type="InterPro" id="IPR009838">
    <property type="entry name" value="T4SS_TraL"/>
</dbReference>
<feature type="transmembrane region" description="Helical" evidence="1">
    <location>
        <begin position="24"/>
        <end position="54"/>
    </location>
</feature>
<keyword evidence="1" id="KW-1133">Transmembrane helix</keyword>
<evidence type="ECO:0000313" key="2">
    <source>
        <dbReference type="EMBL" id="SMC28097.1"/>
    </source>
</evidence>
<reference evidence="2 3" key="1">
    <citation type="submission" date="2017-04" db="EMBL/GenBank/DDBJ databases">
        <authorList>
            <person name="Afonso C.L."/>
            <person name="Miller P.J."/>
            <person name="Scott M.A."/>
            <person name="Spackman E."/>
            <person name="Goraichik I."/>
            <person name="Dimitrov K.M."/>
            <person name="Suarez D.L."/>
            <person name="Swayne D.E."/>
        </authorList>
    </citation>
    <scope>NUCLEOTIDE SEQUENCE [LARGE SCALE GENOMIC DNA]</scope>
    <source>
        <strain evidence="2 3">DSM 13146</strain>
    </source>
</reference>
<dbReference type="EMBL" id="FWXF01000027">
    <property type="protein sequence ID" value="SMC28097.1"/>
    <property type="molecule type" value="Genomic_DNA"/>
</dbReference>
<proteinExistence type="predicted"/>
<dbReference type="Pfam" id="PF07178">
    <property type="entry name" value="TraL"/>
    <property type="match status" value="1"/>
</dbReference>